<dbReference type="SMART" id="SM00354">
    <property type="entry name" value="HTH_LACI"/>
    <property type="match status" value="1"/>
</dbReference>
<dbReference type="Pfam" id="PF00532">
    <property type="entry name" value="Peripla_BP_1"/>
    <property type="match status" value="1"/>
</dbReference>
<evidence type="ECO:0000256" key="3">
    <source>
        <dbReference type="ARBA" id="ARBA00023163"/>
    </source>
</evidence>
<dbReference type="AlphaFoldDB" id="A0A158D6W3"/>
<dbReference type="Pfam" id="PF00356">
    <property type="entry name" value="LacI"/>
    <property type="match status" value="1"/>
</dbReference>
<dbReference type="Gene3D" id="3.40.50.2300">
    <property type="match status" value="2"/>
</dbReference>
<feature type="domain" description="HTH lacI-type" evidence="4">
    <location>
        <begin position="10"/>
        <end position="64"/>
    </location>
</feature>
<dbReference type="GO" id="GO:0000976">
    <property type="term" value="F:transcription cis-regulatory region binding"/>
    <property type="evidence" value="ECO:0007669"/>
    <property type="project" value="TreeGrafter"/>
</dbReference>
<reference evidence="6" key="1">
    <citation type="submission" date="2016-01" db="EMBL/GenBank/DDBJ databases">
        <authorList>
            <person name="Peeters Charlotte."/>
        </authorList>
    </citation>
    <scope>NUCLEOTIDE SEQUENCE [LARGE SCALE GENOMIC DNA]</scope>
</reference>
<dbReference type="STRING" id="1777137.AWB76_06498"/>
<dbReference type="InterPro" id="IPR001761">
    <property type="entry name" value="Peripla_BP/Lac1_sug-bd_dom"/>
</dbReference>
<accession>A0A158D6W3</accession>
<dbReference type="PANTHER" id="PTHR30146:SF109">
    <property type="entry name" value="HTH-TYPE TRANSCRIPTIONAL REGULATOR GALS"/>
    <property type="match status" value="1"/>
</dbReference>
<organism evidence="5 6">
    <name type="scientific">Caballeronia temeraria</name>
    <dbReference type="NCBI Taxonomy" id="1777137"/>
    <lineage>
        <taxon>Bacteria</taxon>
        <taxon>Pseudomonadati</taxon>
        <taxon>Pseudomonadota</taxon>
        <taxon>Betaproteobacteria</taxon>
        <taxon>Burkholderiales</taxon>
        <taxon>Burkholderiaceae</taxon>
        <taxon>Caballeronia</taxon>
    </lineage>
</organism>
<dbReference type="SUPFAM" id="SSF53822">
    <property type="entry name" value="Periplasmic binding protein-like I"/>
    <property type="match status" value="1"/>
</dbReference>
<evidence type="ECO:0000256" key="1">
    <source>
        <dbReference type="ARBA" id="ARBA00023015"/>
    </source>
</evidence>
<evidence type="ECO:0000313" key="5">
    <source>
        <dbReference type="EMBL" id="SAK89956.1"/>
    </source>
</evidence>
<evidence type="ECO:0000256" key="2">
    <source>
        <dbReference type="ARBA" id="ARBA00023125"/>
    </source>
</evidence>
<protein>
    <submittedName>
        <fullName evidence="5">LacI family transcription regulator</fullName>
    </submittedName>
</protein>
<proteinExistence type="predicted"/>
<dbReference type="RefSeq" id="WP_061164121.1">
    <property type="nucleotide sequence ID" value="NZ_FCOI02000034.1"/>
</dbReference>
<dbReference type="CDD" id="cd01392">
    <property type="entry name" value="HTH_LacI"/>
    <property type="match status" value="1"/>
</dbReference>
<keyword evidence="1" id="KW-0805">Transcription regulation</keyword>
<dbReference type="SUPFAM" id="SSF47413">
    <property type="entry name" value="lambda repressor-like DNA-binding domains"/>
    <property type="match status" value="1"/>
</dbReference>
<dbReference type="InterPro" id="IPR010982">
    <property type="entry name" value="Lambda_DNA-bd_dom_sf"/>
</dbReference>
<keyword evidence="3" id="KW-0804">Transcription</keyword>
<dbReference type="Gene3D" id="1.10.260.40">
    <property type="entry name" value="lambda repressor-like DNA-binding domains"/>
    <property type="match status" value="1"/>
</dbReference>
<dbReference type="PROSITE" id="PS50932">
    <property type="entry name" value="HTH_LACI_2"/>
    <property type="match status" value="1"/>
</dbReference>
<dbReference type="CDD" id="cd06289">
    <property type="entry name" value="PBP1_MalI-like"/>
    <property type="match status" value="1"/>
</dbReference>
<sequence>MSRDKPGSPVTLLDIANDLGLSRATVSLVLRNSPRISEATRERVLEAFKRKGYVYNRHAAGMRSNQTHTVGVVVNDLANPYFTMLVRAIEASLSTQGFITLLGNTDESLERQSRFLDTVRQHNIDGLIVCPTESTTASQMRQVLAWGIPCVFASRYVANLQADYVGVDNRRGMALATSHLIGLGHRRIAMIGGVMRASTGSDRAEGYREALRAAKIKLDERLIVPSPLTRSDGKRIITELLRLKNPPTAVVCGNDIVAFGVMLGLRAHGIEPGTDFGVVGFDDVPEAALWEPPLTTVQVLQDEIGQTAADLLLKRMTEPSRTPTRIVSEPVLIVRGTCGARAKA</sequence>
<dbReference type="PANTHER" id="PTHR30146">
    <property type="entry name" value="LACI-RELATED TRANSCRIPTIONAL REPRESSOR"/>
    <property type="match status" value="1"/>
</dbReference>
<dbReference type="InterPro" id="IPR028082">
    <property type="entry name" value="Peripla_BP_I"/>
</dbReference>
<dbReference type="Proteomes" id="UP000054624">
    <property type="component" value="Unassembled WGS sequence"/>
</dbReference>
<dbReference type="OrthoDB" id="9805642at2"/>
<dbReference type="GO" id="GO:0003700">
    <property type="term" value="F:DNA-binding transcription factor activity"/>
    <property type="evidence" value="ECO:0007669"/>
    <property type="project" value="TreeGrafter"/>
</dbReference>
<evidence type="ECO:0000259" key="4">
    <source>
        <dbReference type="PROSITE" id="PS50932"/>
    </source>
</evidence>
<dbReference type="InterPro" id="IPR000843">
    <property type="entry name" value="HTH_LacI"/>
</dbReference>
<evidence type="ECO:0000313" key="6">
    <source>
        <dbReference type="Proteomes" id="UP000054624"/>
    </source>
</evidence>
<name>A0A158D6W3_9BURK</name>
<keyword evidence="6" id="KW-1185">Reference proteome</keyword>
<dbReference type="EMBL" id="FCOI02000034">
    <property type="protein sequence ID" value="SAK89956.1"/>
    <property type="molecule type" value="Genomic_DNA"/>
</dbReference>
<keyword evidence="2" id="KW-0238">DNA-binding</keyword>
<gene>
    <name evidence="5" type="ORF">AWB76_06498</name>
</gene>